<dbReference type="GO" id="GO:0010181">
    <property type="term" value="F:FMN binding"/>
    <property type="evidence" value="ECO:0007669"/>
    <property type="project" value="InterPro"/>
</dbReference>
<sequence>MREFLKITLNLFVISLVAAAILGFVFLKTEAARKANEKARKEEAMVRLLGLSAGDKAKVHFVNIYRYLIETSGKTLIGYLFETRKGPAFVVLTPEGNLRMLEYLDISAKDLEDETSREEAIKKKLGAGERLTFTDNYIVATLNGQRLGYFILGRTQGFKTWIKMMIALSPDYTLKGLEILEQEEDPGLGGEIEKEYFKNQFIGKTLRRLMTLKVIKRPLPEEYRRCLERSRWPKLGLSPEEAQRLCQQYVNDDIYAITGATISSTRVTEGVKRLVKAFVHRMELIDHLIKQKGLEVPF</sequence>
<dbReference type="AlphaFoldDB" id="A0A6G7PTK4"/>
<dbReference type="GO" id="GO:0009055">
    <property type="term" value="F:electron transfer activity"/>
    <property type="evidence" value="ECO:0007669"/>
    <property type="project" value="InterPro"/>
</dbReference>
<dbReference type="KEGG" id="tav:G4V39_00175"/>
<gene>
    <name evidence="1" type="ORF">G4V39_00175</name>
</gene>
<dbReference type="Proteomes" id="UP000502179">
    <property type="component" value="Chromosome"/>
</dbReference>
<name>A0A6G7PTK4_9BACT</name>
<evidence type="ECO:0000313" key="2">
    <source>
        <dbReference type="Proteomes" id="UP000502179"/>
    </source>
</evidence>
<dbReference type="GO" id="GO:0005886">
    <property type="term" value="C:plasma membrane"/>
    <property type="evidence" value="ECO:0007669"/>
    <property type="project" value="InterPro"/>
</dbReference>
<accession>A0A6G7PTK4</accession>
<dbReference type="InterPro" id="IPR007329">
    <property type="entry name" value="FMN-bd"/>
</dbReference>
<dbReference type="SMART" id="SM00900">
    <property type="entry name" value="FMN_bind"/>
    <property type="match status" value="1"/>
</dbReference>
<dbReference type="Pfam" id="PF04205">
    <property type="entry name" value="FMN_bind"/>
    <property type="match status" value="1"/>
</dbReference>
<dbReference type="EMBL" id="CP048877">
    <property type="protein sequence ID" value="QIJ70778.1"/>
    <property type="molecule type" value="Genomic_DNA"/>
</dbReference>
<dbReference type="GO" id="GO:0022900">
    <property type="term" value="P:electron transport chain"/>
    <property type="evidence" value="ECO:0007669"/>
    <property type="project" value="InterPro"/>
</dbReference>
<keyword evidence="2" id="KW-1185">Reference proteome</keyword>
<proteinExistence type="predicted"/>
<dbReference type="InterPro" id="IPR010209">
    <property type="entry name" value="Ion_transpt_RnfG/RsxG"/>
</dbReference>
<dbReference type="PANTHER" id="PTHR36118">
    <property type="entry name" value="ION-TRANSLOCATING OXIDOREDUCTASE COMPLEX SUBUNIT G"/>
    <property type="match status" value="1"/>
</dbReference>
<reference evidence="1 2" key="1">
    <citation type="submission" date="2020-02" db="EMBL/GenBank/DDBJ databases">
        <title>Genome analysis of Thermosulfuriphilus ammonigenes ST65T, an anaerobic thermophilic chemolithoautotrophic bacterium isolated from a deep-sea hydrothermal vent.</title>
        <authorList>
            <person name="Slobodkina G."/>
            <person name="Allioux M."/>
            <person name="Merkel A."/>
            <person name="Alain K."/>
            <person name="Jebbar M."/>
            <person name="Slobodkin A."/>
        </authorList>
    </citation>
    <scope>NUCLEOTIDE SEQUENCE [LARGE SCALE GENOMIC DNA]</scope>
    <source>
        <strain evidence="1 2">ST65</strain>
    </source>
</reference>
<organism evidence="1 2">
    <name type="scientific">Thermosulfuriphilus ammonigenes</name>
    <dbReference type="NCBI Taxonomy" id="1936021"/>
    <lineage>
        <taxon>Bacteria</taxon>
        <taxon>Pseudomonadati</taxon>
        <taxon>Thermodesulfobacteriota</taxon>
        <taxon>Thermodesulfobacteria</taxon>
        <taxon>Thermodesulfobacteriales</taxon>
        <taxon>Thermodesulfobacteriaceae</taxon>
        <taxon>Thermosulfuriphilus</taxon>
    </lineage>
</organism>
<protein>
    <submittedName>
        <fullName evidence="1">FMN-binding protein</fullName>
    </submittedName>
</protein>
<evidence type="ECO:0000313" key="1">
    <source>
        <dbReference type="EMBL" id="QIJ70778.1"/>
    </source>
</evidence>
<dbReference type="RefSeq" id="WP_166031001.1">
    <property type="nucleotide sequence ID" value="NZ_CP048877.1"/>
</dbReference>
<dbReference type="PANTHER" id="PTHR36118:SF1">
    <property type="entry name" value="ION-TRANSLOCATING OXIDOREDUCTASE COMPLEX SUBUNIT G"/>
    <property type="match status" value="1"/>
</dbReference>